<dbReference type="InterPro" id="IPR005119">
    <property type="entry name" value="LysR_subst-bd"/>
</dbReference>
<evidence type="ECO:0000259" key="5">
    <source>
        <dbReference type="PROSITE" id="PS50931"/>
    </source>
</evidence>
<dbReference type="PRINTS" id="PR00039">
    <property type="entry name" value="HTHLYSR"/>
</dbReference>
<evidence type="ECO:0000256" key="2">
    <source>
        <dbReference type="ARBA" id="ARBA00023015"/>
    </source>
</evidence>
<keyword evidence="7" id="KW-1185">Reference proteome</keyword>
<dbReference type="CDD" id="cd05466">
    <property type="entry name" value="PBP2_LTTR_substrate"/>
    <property type="match status" value="1"/>
</dbReference>
<dbReference type="FunFam" id="1.10.10.10:FF:000001">
    <property type="entry name" value="LysR family transcriptional regulator"/>
    <property type="match status" value="1"/>
</dbReference>
<evidence type="ECO:0000313" key="6">
    <source>
        <dbReference type="EMBL" id="APB34073.1"/>
    </source>
</evidence>
<accession>A0A1J0ADS2</accession>
<organism evidence="6 7">
    <name type="scientific">Gloeomargarita lithophora Alchichica-D10</name>
    <dbReference type="NCBI Taxonomy" id="1188229"/>
    <lineage>
        <taxon>Bacteria</taxon>
        <taxon>Bacillati</taxon>
        <taxon>Cyanobacteriota</taxon>
        <taxon>Cyanophyceae</taxon>
        <taxon>Gloeomargaritales</taxon>
        <taxon>Gloeomargaritaceae</taxon>
        <taxon>Gloeomargarita</taxon>
    </lineage>
</organism>
<dbReference type="PROSITE" id="PS50931">
    <property type="entry name" value="HTH_LYSR"/>
    <property type="match status" value="1"/>
</dbReference>
<feature type="domain" description="HTH lysR-type" evidence="5">
    <location>
        <begin position="1"/>
        <end position="57"/>
    </location>
</feature>
<dbReference type="Proteomes" id="UP000180235">
    <property type="component" value="Chromosome"/>
</dbReference>
<evidence type="ECO:0000313" key="7">
    <source>
        <dbReference type="Proteomes" id="UP000180235"/>
    </source>
</evidence>
<dbReference type="GO" id="GO:0003677">
    <property type="term" value="F:DNA binding"/>
    <property type="evidence" value="ECO:0007669"/>
    <property type="project" value="UniProtKB-KW"/>
</dbReference>
<dbReference type="GO" id="GO:0005829">
    <property type="term" value="C:cytosol"/>
    <property type="evidence" value="ECO:0007669"/>
    <property type="project" value="TreeGrafter"/>
</dbReference>
<reference evidence="6 7" key="1">
    <citation type="submission" date="2016-10" db="EMBL/GenBank/DDBJ databases">
        <title>Description of Gloeomargarita lithophora gen. nov., sp. nov., a thylakoid-bearing basal-branching cyanobacterium with intracellular carbonates, and proposal for Gloeomargaritales ord. nov.</title>
        <authorList>
            <person name="Moreira D."/>
            <person name="Tavera R."/>
            <person name="Benzerara K."/>
            <person name="Skouri-Panet F."/>
            <person name="Couradeau E."/>
            <person name="Gerard E."/>
            <person name="Loussert C."/>
            <person name="Novelo E."/>
            <person name="Zivanovic Y."/>
            <person name="Lopez-Garcia P."/>
        </authorList>
    </citation>
    <scope>NUCLEOTIDE SEQUENCE [LARGE SCALE GENOMIC DNA]</scope>
    <source>
        <strain evidence="6 7">D10</strain>
    </source>
</reference>
<proteinExistence type="inferred from homology"/>
<dbReference type="InterPro" id="IPR050950">
    <property type="entry name" value="HTH-type_LysR_regulators"/>
</dbReference>
<name>A0A1J0ADS2_9CYAN</name>
<evidence type="ECO:0000256" key="1">
    <source>
        <dbReference type="ARBA" id="ARBA00009437"/>
    </source>
</evidence>
<dbReference type="EMBL" id="CP017675">
    <property type="protein sequence ID" value="APB34073.1"/>
    <property type="molecule type" value="Genomic_DNA"/>
</dbReference>
<dbReference type="STRING" id="1188229.GlitD10_1747"/>
<keyword evidence="3" id="KW-0238">DNA-binding</keyword>
<evidence type="ECO:0000256" key="4">
    <source>
        <dbReference type="ARBA" id="ARBA00023163"/>
    </source>
</evidence>
<sequence>MRLEELRTFLVVAETGSFQKAAQTCGVSQPTVSRQVQSLEADLGVPLFHRAAQVKLTLAGETFLSHARKIWQEWQAAGLALSDLHQGKQQELCVAAIHSVVAYVLPQFLPRLCQRFPRMQLRVTALGSDRALKVLKDGLVDVAVVMDNPNLLGHSQLVSYPMYEEGVGILMTHDHPLGAYPVVPWEILARYPQVVFKDGYGMRRLVEKGFARYGLTVPVALELNTPEAFVGVIRQSQMVALLPERLIQEALREPQLITRPVVDGEQWRRKVVAVTSKDRLDLPPIAYFYELLRTYPAPLTTPVHL</sequence>
<protein>
    <submittedName>
        <fullName evidence="6">LysR family transcriptional regulator</fullName>
    </submittedName>
</protein>
<dbReference type="Gene3D" id="1.10.10.10">
    <property type="entry name" value="Winged helix-like DNA-binding domain superfamily/Winged helix DNA-binding domain"/>
    <property type="match status" value="1"/>
</dbReference>
<keyword evidence="2" id="KW-0805">Transcription regulation</keyword>
<dbReference type="PANTHER" id="PTHR30419:SF8">
    <property type="entry name" value="NITROGEN ASSIMILATION TRANSCRIPTIONAL ACTIVATOR-RELATED"/>
    <property type="match status" value="1"/>
</dbReference>
<dbReference type="SUPFAM" id="SSF46785">
    <property type="entry name" value="Winged helix' DNA-binding domain"/>
    <property type="match status" value="1"/>
</dbReference>
<dbReference type="InterPro" id="IPR000847">
    <property type="entry name" value="LysR_HTH_N"/>
</dbReference>
<dbReference type="Pfam" id="PF00126">
    <property type="entry name" value="HTH_1"/>
    <property type="match status" value="1"/>
</dbReference>
<gene>
    <name evidence="6" type="ORF">GlitD10_1747</name>
</gene>
<dbReference type="AlphaFoldDB" id="A0A1J0ADS2"/>
<dbReference type="Pfam" id="PF03466">
    <property type="entry name" value="LysR_substrate"/>
    <property type="match status" value="1"/>
</dbReference>
<dbReference type="Gene3D" id="3.40.190.290">
    <property type="match status" value="1"/>
</dbReference>
<dbReference type="OrthoDB" id="119203at2"/>
<comment type="similarity">
    <text evidence="1">Belongs to the LysR transcriptional regulatory family.</text>
</comment>
<dbReference type="SUPFAM" id="SSF53850">
    <property type="entry name" value="Periplasmic binding protein-like II"/>
    <property type="match status" value="1"/>
</dbReference>
<dbReference type="InterPro" id="IPR036388">
    <property type="entry name" value="WH-like_DNA-bd_sf"/>
</dbReference>
<dbReference type="GO" id="GO:0003700">
    <property type="term" value="F:DNA-binding transcription factor activity"/>
    <property type="evidence" value="ECO:0007669"/>
    <property type="project" value="InterPro"/>
</dbReference>
<evidence type="ECO:0000256" key="3">
    <source>
        <dbReference type="ARBA" id="ARBA00023125"/>
    </source>
</evidence>
<dbReference type="PANTHER" id="PTHR30419">
    <property type="entry name" value="HTH-TYPE TRANSCRIPTIONAL REGULATOR YBHD"/>
    <property type="match status" value="1"/>
</dbReference>
<keyword evidence="4" id="KW-0804">Transcription</keyword>
<dbReference type="InterPro" id="IPR036390">
    <property type="entry name" value="WH_DNA-bd_sf"/>
</dbReference>
<dbReference type="RefSeq" id="WP_071454568.1">
    <property type="nucleotide sequence ID" value="NZ_CP017675.1"/>
</dbReference>
<dbReference type="KEGG" id="glt:GlitD10_1747"/>